<evidence type="ECO:0000259" key="2">
    <source>
        <dbReference type="Pfam" id="PF04536"/>
    </source>
</evidence>
<dbReference type="AlphaFoldDB" id="A0A5E6MG32"/>
<accession>A0A5E6MG32</accession>
<dbReference type="RefSeq" id="WP_246186596.1">
    <property type="nucleotide sequence ID" value="NZ_CABFVA020000087.1"/>
</dbReference>
<reference evidence="3 4" key="1">
    <citation type="submission" date="2019-09" db="EMBL/GenBank/DDBJ databases">
        <authorList>
            <person name="Cremers G."/>
        </authorList>
    </citation>
    <scope>NUCLEOTIDE SEQUENCE [LARGE SCALE GENOMIC DNA]</scope>
    <source>
        <strain evidence="3">4A</strain>
    </source>
</reference>
<protein>
    <recommendedName>
        <fullName evidence="2">TPM domain-containing protein</fullName>
    </recommendedName>
</protein>
<feature type="region of interest" description="Disordered" evidence="1">
    <location>
        <begin position="162"/>
        <end position="182"/>
    </location>
</feature>
<dbReference type="PANTHER" id="PTHR30373:SF8">
    <property type="entry name" value="BLL7265 PROTEIN"/>
    <property type="match status" value="1"/>
</dbReference>
<proteinExistence type="predicted"/>
<feature type="domain" description="TPM" evidence="2">
    <location>
        <begin position="32"/>
        <end position="146"/>
    </location>
</feature>
<dbReference type="PANTHER" id="PTHR30373">
    <property type="entry name" value="UPF0603 PROTEIN YGCG"/>
    <property type="match status" value="1"/>
</dbReference>
<dbReference type="Pfam" id="PF04536">
    <property type="entry name" value="TPM_phosphatase"/>
    <property type="match status" value="1"/>
</dbReference>
<dbReference type="Proteomes" id="UP000334923">
    <property type="component" value="Unassembled WGS sequence"/>
</dbReference>
<dbReference type="InterPro" id="IPR007621">
    <property type="entry name" value="TPM_dom"/>
</dbReference>
<evidence type="ECO:0000313" key="3">
    <source>
        <dbReference type="EMBL" id="VVM07310.1"/>
    </source>
</evidence>
<evidence type="ECO:0000313" key="4">
    <source>
        <dbReference type="Proteomes" id="UP000334923"/>
    </source>
</evidence>
<dbReference type="Gene3D" id="3.10.310.50">
    <property type="match status" value="1"/>
</dbReference>
<keyword evidence="4" id="KW-1185">Reference proteome</keyword>
<gene>
    <name evidence="3" type="ORF">MAMT_01670</name>
</gene>
<dbReference type="EMBL" id="CABFVA020000087">
    <property type="protein sequence ID" value="VVM07310.1"/>
    <property type="molecule type" value="Genomic_DNA"/>
</dbReference>
<sequence length="182" mass="20495">MGKREGIQRFLRHWMAGSRWSGRAFPPGSLVRLEAALEREEHSYNGEICFVVEQALDWWRLLRGVTPRDRAGELFAQLGLWDTEKNNGVLLYVLLADRSIELVADRAIRRLVGDSGWQTICSGMEAEFRRGRFLEGSLEAIRAVAALVRQYFPVQAGSGTAPPPDLSALEHDRTVSEGETNR</sequence>
<feature type="compositionally biased region" description="Basic and acidic residues" evidence="1">
    <location>
        <begin position="168"/>
        <end position="182"/>
    </location>
</feature>
<name>A0A5E6MG32_9BACT</name>
<organism evidence="3 4">
    <name type="scientific">Methylacidimicrobium tartarophylax</name>
    <dbReference type="NCBI Taxonomy" id="1041768"/>
    <lineage>
        <taxon>Bacteria</taxon>
        <taxon>Pseudomonadati</taxon>
        <taxon>Verrucomicrobiota</taxon>
        <taxon>Methylacidimicrobium</taxon>
    </lineage>
</organism>
<evidence type="ECO:0000256" key="1">
    <source>
        <dbReference type="SAM" id="MobiDB-lite"/>
    </source>
</evidence>